<gene>
    <name evidence="2" type="ORF">HMPREF6485_0371</name>
</gene>
<feature type="region of interest" description="Disordered" evidence="1">
    <location>
        <begin position="1"/>
        <end position="31"/>
    </location>
</feature>
<sequence>MCYIQREDEKRKTEKEKGEKRETGKSRLPQRKYIDKELMPIDDEKAVHGLHPPCHLPAFRQHAVVDSC</sequence>
<dbReference type="EMBL" id="AEPD01000009">
    <property type="protein sequence ID" value="EFU31726.1"/>
    <property type="molecule type" value="Genomic_DNA"/>
</dbReference>
<evidence type="ECO:0000313" key="2">
    <source>
        <dbReference type="EMBL" id="EFU31726.1"/>
    </source>
</evidence>
<accession>E6K426</accession>
<protein>
    <submittedName>
        <fullName evidence="2">Uncharacterized protein</fullName>
    </submittedName>
</protein>
<feature type="compositionally biased region" description="Basic and acidic residues" evidence="1">
    <location>
        <begin position="1"/>
        <end position="25"/>
    </location>
</feature>
<keyword evidence="3" id="KW-1185">Reference proteome</keyword>
<reference evidence="2 3" key="1">
    <citation type="submission" date="2010-10" db="EMBL/GenBank/DDBJ databases">
        <authorList>
            <person name="Muzny D."/>
            <person name="Qin X."/>
            <person name="Deng J."/>
            <person name="Jiang H."/>
            <person name="Liu Y."/>
            <person name="Qu J."/>
            <person name="Song X.-Z."/>
            <person name="Zhang L."/>
            <person name="Thornton R."/>
            <person name="Coyle M."/>
            <person name="Francisco L."/>
            <person name="Jackson L."/>
            <person name="Javaid M."/>
            <person name="Korchina V."/>
            <person name="Kovar C."/>
            <person name="Mata R."/>
            <person name="Mathew T."/>
            <person name="Ngo R."/>
            <person name="Nguyen L."/>
            <person name="Nguyen N."/>
            <person name="Okwuonu G."/>
            <person name="Ongeri F."/>
            <person name="Pham C."/>
            <person name="Simmons D."/>
            <person name="Wilczek-Boney K."/>
            <person name="Hale W."/>
            <person name="Jakkamsetti A."/>
            <person name="Pham P."/>
            <person name="Ruth R."/>
            <person name="San Lucas F."/>
            <person name="Warren J."/>
            <person name="Zhang J."/>
            <person name="Zhao Z."/>
            <person name="Zhou C."/>
            <person name="Zhu D."/>
            <person name="Lee S."/>
            <person name="Bess C."/>
            <person name="Blankenburg K."/>
            <person name="Forbes L."/>
            <person name="Fu Q."/>
            <person name="Gubbala S."/>
            <person name="Hirani K."/>
            <person name="Jayaseelan J.C."/>
            <person name="Lara F."/>
            <person name="Munidasa M."/>
            <person name="Palculict T."/>
            <person name="Patil S."/>
            <person name="Pu L.-L."/>
            <person name="Saada N."/>
            <person name="Tang L."/>
            <person name="Weissenberger G."/>
            <person name="Zhu Y."/>
            <person name="Hemphill L."/>
            <person name="Shang Y."/>
            <person name="Youmans B."/>
            <person name="Ayvaz T."/>
            <person name="Ross M."/>
            <person name="Santibanez J."/>
            <person name="Aqrawi P."/>
            <person name="Gross S."/>
            <person name="Joshi V."/>
            <person name="Fowler G."/>
            <person name="Nazareth L."/>
            <person name="Reid J."/>
            <person name="Worley K."/>
            <person name="Petrosino J."/>
            <person name="Highlander S."/>
            <person name="Gibbs R."/>
        </authorList>
    </citation>
    <scope>NUCLEOTIDE SEQUENCE [LARGE SCALE GENOMIC DNA]</scope>
    <source>
        <strain evidence="2 3">ATCC 33574</strain>
    </source>
</reference>
<proteinExistence type="predicted"/>
<evidence type="ECO:0000256" key="1">
    <source>
        <dbReference type="SAM" id="MobiDB-lite"/>
    </source>
</evidence>
<dbReference type="AlphaFoldDB" id="E6K426"/>
<dbReference type="HOGENOM" id="CLU_2790451_0_0_10"/>
<comment type="caution">
    <text evidence="2">The sequence shown here is derived from an EMBL/GenBank/DDBJ whole genome shotgun (WGS) entry which is preliminary data.</text>
</comment>
<dbReference type="STRING" id="873513.HMPREF6485_0371"/>
<organism evidence="2 3">
    <name type="scientific">Segatella buccae ATCC 33574</name>
    <dbReference type="NCBI Taxonomy" id="873513"/>
    <lineage>
        <taxon>Bacteria</taxon>
        <taxon>Pseudomonadati</taxon>
        <taxon>Bacteroidota</taxon>
        <taxon>Bacteroidia</taxon>
        <taxon>Bacteroidales</taxon>
        <taxon>Prevotellaceae</taxon>
        <taxon>Segatella</taxon>
    </lineage>
</organism>
<evidence type="ECO:0000313" key="3">
    <source>
        <dbReference type="Proteomes" id="UP000003112"/>
    </source>
</evidence>
<dbReference type="Proteomes" id="UP000003112">
    <property type="component" value="Unassembled WGS sequence"/>
</dbReference>
<name>E6K426_9BACT</name>